<feature type="chain" id="PRO_5026730987" evidence="1">
    <location>
        <begin position="30"/>
        <end position="145"/>
    </location>
</feature>
<dbReference type="RefSeq" id="WP_165264791.1">
    <property type="nucleotide sequence ID" value="NZ_JAALLS010000001.1"/>
</dbReference>
<dbReference type="AlphaFoldDB" id="A0A6M1SYL1"/>
<gene>
    <name evidence="2" type="ORF">G3569_00010</name>
</gene>
<evidence type="ECO:0000313" key="2">
    <source>
        <dbReference type="EMBL" id="NGP86717.1"/>
    </source>
</evidence>
<name>A0A6M1SYL1_9BACT</name>
<reference evidence="2 3" key="1">
    <citation type="submission" date="2020-02" db="EMBL/GenBank/DDBJ databases">
        <title>Aliifodinibius halophilus 2W32, complete genome.</title>
        <authorList>
            <person name="Li Y."/>
            <person name="Wu S."/>
        </authorList>
    </citation>
    <scope>NUCLEOTIDE SEQUENCE [LARGE SCALE GENOMIC DNA]</scope>
    <source>
        <strain evidence="2 3">2W32</strain>
    </source>
</reference>
<protein>
    <submittedName>
        <fullName evidence="2">DUF4920 domain-containing protein</fullName>
    </submittedName>
</protein>
<sequence>MKSLFNSTAKYLLTLFILSLGITFQPADAQNSWQQYGEEITATNALDANEAISQFSKDGKKLKVQGTITAVCSMKGCWASFVTDNEKTIKVKFRNHNFLIPTESAGLRMTAKGVAFKDKVDTDAETGSEEAYEYRLVADGVLLEK</sequence>
<feature type="signal peptide" evidence="1">
    <location>
        <begin position="1"/>
        <end position="29"/>
    </location>
</feature>
<comment type="caution">
    <text evidence="2">The sequence shown here is derived from an EMBL/GenBank/DDBJ whole genome shotgun (WGS) entry which is preliminary data.</text>
</comment>
<keyword evidence="3" id="KW-1185">Reference proteome</keyword>
<dbReference type="InterPro" id="IPR032577">
    <property type="entry name" value="DUF4920"/>
</dbReference>
<accession>A0A6M1SYL1</accession>
<dbReference type="EMBL" id="JAALLS010000001">
    <property type="protein sequence ID" value="NGP86717.1"/>
    <property type="molecule type" value="Genomic_DNA"/>
</dbReference>
<evidence type="ECO:0000256" key="1">
    <source>
        <dbReference type="SAM" id="SignalP"/>
    </source>
</evidence>
<evidence type="ECO:0000313" key="3">
    <source>
        <dbReference type="Proteomes" id="UP000479132"/>
    </source>
</evidence>
<dbReference type="Proteomes" id="UP000479132">
    <property type="component" value="Unassembled WGS sequence"/>
</dbReference>
<proteinExistence type="predicted"/>
<keyword evidence="1" id="KW-0732">Signal</keyword>
<organism evidence="2 3">
    <name type="scientific">Fodinibius halophilus</name>
    <dbReference type="NCBI Taxonomy" id="1736908"/>
    <lineage>
        <taxon>Bacteria</taxon>
        <taxon>Pseudomonadati</taxon>
        <taxon>Balneolota</taxon>
        <taxon>Balneolia</taxon>
        <taxon>Balneolales</taxon>
        <taxon>Balneolaceae</taxon>
        <taxon>Fodinibius</taxon>
    </lineage>
</organism>
<dbReference type="Pfam" id="PF16267">
    <property type="entry name" value="DUF4920"/>
    <property type="match status" value="1"/>
</dbReference>